<organism evidence="2 3">
    <name type="scientific">Eiseniibacteriota bacterium</name>
    <dbReference type="NCBI Taxonomy" id="2212470"/>
    <lineage>
        <taxon>Bacteria</taxon>
        <taxon>Candidatus Eiseniibacteriota</taxon>
    </lineage>
</organism>
<evidence type="ECO:0000313" key="3">
    <source>
        <dbReference type="Proteomes" id="UP001593833"/>
    </source>
</evidence>
<accession>A0ABV6YJ23</accession>
<evidence type="ECO:0000256" key="1">
    <source>
        <dbReference type="SAM" id="SignalP"/>
    </source>
</evidence>
<feature type="chain" id="PRO_5047263341" evidence="1">
    <location>
        <begin position="30"/>
        <end position="318"/>
    </location>
</feature>
<dbReference type="Pfam" id="PF20244">
    <property type="entry name" value="DUF6599"/>
    <property type="match status" value="1"/>
</dbReference>
<feature type="signal peptide" evidence="1">
    <location>
        <begin position="1"/>
        <end position="29"/>
    </location>
</feature>
<dbReference type="EMBL" id="JBHPKH010000011">
    <property type="protein sequence ID" value="MFC1572309.1"/>
    <property type="molecule type" value="Genomic_DNA"/>
</dbReference>
<name>A0ABV6YJ23_UNCEI</name>
<keyword evidence="3" id="KW-1185">Reference proteome</keyword>
<evidence type="ECO:0000313" key="2">
    <source>
        <dbReference type="EMBL" id="MFC1572309.1"/>
    </source>
</evidence>
<proteinExistence type="predicted"/>
<dbReference type="InterPro" id="IPR046534">
    <property type="entry name" value="DUF6599"/>
</dbReference>
<reference evidence="2 3" key="1">
    <citation type="submission" date="2024-09" db="EMBL/GenBank/DDBJ databases">
        <authorList>
            <person name="D'Angelo T."/>
        </authorList>
    </citation>
    <scope>NUCLEOTIDE SEQUENCE [LARGE SCALE GENOMIC DNA]</scope>
    <source>
        <strain evidence="2">SAG AM-320-E07</strain>
    </source>
</reference>
<sequence>MAQTCFARKSAIALSVAVILGTLGTGTMADDSVANLGRLVETLPSDLAGWDKSEKYEVYSAANLFKYINGGAELYISYQFENLLSQLYVRGETGEIKIDIFDMGSSFSAYGIFAHSRESVDNFVSPQVESEYGGGLLTFWKGRYYVSILAYPETDEKRTIVRTIAQHIAEQIKGDSKKPGIIFELPMEGLDPNSVRYFQHHAWINTYRFISNENILNIDADTEVAMAKYKTAAGGAPTVLILLQYPDPARAQTARDSFRHGYMADTDEKTIQSSDQSWTCCEREENRVLITLGSPDRGTAEELVKEAIQQARHAKEEG</sequence>
<keyword evidence="1" id="KW-0732">Signal</keyword>
<dbReference type="Proteomes" id="UP001593833">
    <property type="component" value="Unassembled WGS sequence"/>
</dbReference>
<comment type="caution">
    <text evidence="2">The sequence shown here is derived from an EMBL/GenBank/DDBJ whole genome shotgun (WGS) entry which is preliminary data.</text>
</comment>
<protein>
    <submittedName>
        <fullName evidence="2">DUF6599 family protein</fullName>
    </submittedName>
</protein>
<gene>
    <name evidence="2" type="ORF">ACFL6M_01800</name>
</gene>